<comment type="similarity">
    <text evidence="1">Belongs to the Nudix hydrolase family.</text>
</comment>
<evidence type="ECO:0000256" key="1">
    <source>
        <dbReference type="ARBA" id="ARBA00005582"/>
    </source>
</evidence>
<dbReference type="PROSITE" id="PS51462">
    <property type="entry name" value="NUDIX"/>
    <property type="match status" value="1"/>
</dbReference>
<dbReference type="Pfam" id="PF00293">
    <property type="entry name" value="NUDIX"/>
    <property type="match status" value="1"/>
</dbReference>
<protein>
    <submittedName>
        <fullName evidence="3">NUDIX hydrolase</fullName>
    </submittedName>
</protein>
<name>A0ABP5JX29_9MICC</name>
<dbReference type="RefSeq" id="WP_129701232.1">
    <property type="nucleotide sequence ID" value="NZ_BAAAQA010000039.1"/>
</dbReference>
<dbReference type="InterPro" id="IPR000086">
    <property type="entry name" value="NUDIX_hydrolase_dom"/>
</dbReference>
<dbReference type="PANTHER" id="PTHR43736">
    <property type="entry name" value="ADP-RIBOSE PYROPHOSPHATASE"/>
    <property type="match status" value="1"/>
</dbReference>
<evidence type="ECO:0000259" key="2">
    <source>
        <dbReference type="PROSITE" id="PS51462"/>
    </source>
</evidence>
<keyword evidence="4" id="KW-1185">Reference proteome</keyword>
<gene>
    <name evidence="3" type="ORF">GCM10009824_28100</name>
</gene>
<accession>A0ABP5JX29</accession>
<dbReference type="InterPro" id="IPR015797">
    <property type="entry name" value="NUDIX_hydrolase-like_dom_sf"/>
</dbReference>
<dbReference type="Proteomes" id="UP001500166">
    <property type="component" value="Unassembled WGS sequence"/>
</dbReference>
<dbReference type="PANTHER" id="PTHR43736:SF1">
    <property type="entry name" value="DIHYDRONEOPTERIN TRIPHOSPHATE DIPHOSPHATASE"/>
    <property type="match status" value="1"/>
</dbReference>
<dbReference type="GO" id="GO:0016787">
    <property type="term" value="F:hydrolase activity"/>
    <property type="evidence" value="ECO:0007669"/>
    <property type="project" value="UniProtKB-KW"/>
</dbReference>
<reference evidence="4" key="1">
    <citation type="journal article" date="2019" name="Int. J. Syst. Evol. Microbiol.">
        <title>The Global Catalogue of Microorganisms (GCM) 10K type strain sequencing project: providing services to taxonomists for standard genome sequencing and annotation.</title>
        <authorList>
            <consortium name="The Broad Institute Genomics Platform"/>
            <consortium name="The Broad Institute Genome Sequencing Center for Infectious Disease"/>
            <person name="Wu L."/>
            <person name="Ma J."/>
        </authorList>
    </citation>
    <scope>NUCLEOTIDE SEQUENCE [LARGE SCALE GENOMIC DNA]</scope>
    <source>
        <strain evidence="4">JCM 15914</strain>
    </source>
</reference>
<comment type="caution">
    <text evidence="3">The sequence shown here is derived from an EMBL/GenBank/DDBJ whole genome shotgun (WGS) entry which is preliminary data.</text>
</comment>
<feature type="domain" description="Nudix hydrolase" evidence="2">
    <location>
        <begin position="10"/>
        <end position="134"/>
    </location>
</feature>
<keyword evidence="3" id="KW-0378">Hydrolase</keyword>
<dbReference type="SUPFAM" id="SSF55811">
    <property type="entry name" value="Nudix"/>
    <property type="match status" value="1"/>
</dbReference>
<proteinExistence type="inferred from homology"/>
<dbReference type="Gene3D" id="3.90.79.10">
    <property type="entry name" value="Nucleoside Triphosphate Pyrophosphohydrolase"/>
    <property type="match status" value="1"/>
</dbReference>
<organism evidence="3 4">
    <name type="scientific">Kocuria atrinae</name>
    <dbReference type="NCBI Taxonomy" id="592377"/>
    <lineage>
        <taxon>Bacteria</taxon>
        <taxon>Bacillati</taxon>
        <taxon>Actinomycetota</taxon>
        <taxon>Actinomycetes</taxon>
        <taxon>Micrococcales</taxon>
        <taxon>Micrococcaceae</taxon>
        <taxon>Kocuria</taxon>
    </lineage>
</organism>
<dbReference type="EMBL" id="BAAAQA010000039">
    <property type="protein sequence ID" value="GAA2123989.1"/>
    <property type="molecule type" value="Genomic_DNA"/>
</dbReference>
<sequence>MIDAETGWYFVHISVKVAIFDGTKTLLAFNSRDEWELVGGWPTADDESLEETVRRETLEETGLVIEELHLAHATLFEPVPTKKVALVVYAAEASSTNHLDLSDEHITLQWFEVEDLPFNLPEAYRKSIRLGFRTLYPNP</sequence>
<evidence type="ECO:0000313" key="3">
    <source>
        <dbReference type="EMBL" id="GAA2123989.1"/>
    </source>
</evidence>
<evidence type="ECO:0000313" key="4">
    <source>
        <dbReference type="Proteomes" id="UP001500166"/>
    </source>
</evidence>